<evidence type="ECO:0000313" key="5">
    <source>
        <dbReference type="Proteomes" id="UP001057520"/>
    </source>
</evidence>
<dbReference type="InterPro" id="IPR009057">
    <property type="entry name" value="Homeodomain-like_sf"/>
</dbReference>
<dbReference type="InterPro" id="IPR050109">
    <property type="entry name" value="HTH-type_TetR-like_transc_reg"/>
</dbReference>
<sequence length="202" mass="22535">MTRGRLLEAGVKVFARSGYEEASVREIAAMAGVTVAMVGYHFRGKEGLYLAVANDIARAGMEIIGPAQRMGREILQQGLVDRPVLVATISKMLRALLEAHNEDGSLDWARILLREQLNPTHAIDVLHENLTKPYITTLADLIAALEGRAAEHRDMIRALSLTGQMIVFRTTRHASTRLLGGEERSREDYEAMMRLVERQLED</sequence>
<dbReference type="InterPro" id="IPR001647">
    <property type="entry name" value="HTH_TetR"/>
</dbReference>
<dbReference type="InterPro" id="IPR036271">
    <property type="entry name" value="Tet_transcr_reg_TetR-rel_C_sf"/>
</dbReference>
<gene>
    <name evidence="4" type="ORF">MZV50_11030</name>
</gene>
<dbReference type="SUPFAM" id="SSF48498">
    <property type="entry name" value="Tetracyclin repressor-like, C-terminal domain"/>
    <property type="match status" value="1"/>
</dbReference>
<dbReference type="PRINTS" id="PR00455">
    <property type="entry name" value="HTHTETR"/>
</dbReference>
<keyword evidence="5" id="KW-1185">Reference proteome</keyword>
<name>A0ABY4ZZ01_9CAUL</name>
<protein>
    <submittedName>
        <fullName evidence="4">CerR family C-terminal domain-containing protein</fullName>
    </submittedName>
</protein>
<evidence type="ECO:0000256" key="2">
    <source>
        <dbReference type="PROSITE-ProRule" id="PRU00335"/>
    </source>
</evidence>
<feature type="domain" description="HTH tetR-type" evidence="3">
    <location>
        <begin position="1"/>
        <end position="60"/>
    </location>
</feature>
<keyword evidence="1 2" id="KW-0238">DNA-binding</keyword>
<evidence type="ECO:0000256" key="1">
    <source>
        <dbReference type="ARBA" id="ARBA00023125"/>
    </source>
</evidence>
<dbReference type="PROSITE" id="PS50977">
    <property type="entry name" value="HTH_TETR_2"/>
    <property type="match status" value="1"/>
</dbReference>
<dbReference type="Pfam" id="PF09209">
    <property type="entry name" value="CecR_C"/>
    <property type="match status" value="1"/>
</dbReference>
<evidence type="ECO:0000313" key="4">
    <source>
        <dbReference type="EMBL" id="USQ98032.1"/>
    </source>
</evidence>
<dbReference type="InterPro" id="IPR015292">
    <property type="entry name" value="Tscrpt_reg_YbiH_C"/>
</dbReference>
<reference evidence="4 5" key="1">
    <citation type="submission" date="2022-04" db="EMBL/GenBank/DDBJ databases">
        <title>Genome sequence of soybean root-associated Caulobacter segnis RL271.</title>
        <authorList>
            <person name="Longley R."/>
            <person name="Bonito G."/>
            <person name="Trigodet F."/>
            <person name="Crosson S."/>
            <person name="Fiebig A."/>
        </authorList>
    </citation>
    <scope>NUCLEOTIDE SEQUENCE [LARGE SCALE GENOMIC DNA]</scope>
    <source>
        <strain evidence="4 5">RL271</strain>
    </source>
</reference>
<dbReference type="Proteomes" id="UP001057520">
    <property type="component" value="Chromosome"/>
</dbReference>
<dbReference type="EMBL" id="CP096040">
    <property type="protein sequence ID" value="USQ98032.1"/>
    <property type="molecule type" value="Genomic_DNA"/>
</dbReference>
<dbReference type="Pfam" id="PF00440">
    <property type="entry name" value="TetR_N"/>
    <property type="match status" value="1"/>
</dbReference>
<dbReference type="SUPFAM" id="SSF46689">
    <property type="entry name" value="Homeodomain-like"/>
    <property type="match status" value="1"/>
</dbReference>
<organism evidence="4 5">
    <name type="scientific">Caulobacter segnis</name>
    <dbReference type="NCBI Taxonomy" id="88688"/>
    <lineage>
        <taxon>Bacteria</taxon>
        <taxon>Pseudomonadati</taxon>
        <taxon>Pseudomonadota</taxon>
        <taxon>Alphaproteobacteria</taxon>
        <taxon>Caulobacterales</taxon>
        <taxon>Caulobacteraceae</taxon>
        <taxon>Caulobacter</taxon>
    </lineage>
</organism>
<dbReference type="Gene3D" id="1.10.10.60">
    <property type="entry name" value="Homeodomain-like"/>
    <property type="match status" value="1"/>
</dbReference>
<evidence type="ECO:0000259" key="3">
    <source>
        <dbReference type="PROSITE" id="PS50977"/>
    </source>
</evidence>
<dbReference type="PANTHER" id="PTHR30055">
    <property type="entry name" value="HTH-TYPE TRANSCRIPTIONAL REGULATOR RUTR"/>
    <property type="match status" value="1"/>
</dbReference>
<dbReference type="PANTHER" id="PTHR30055:SF226">
    <property type="entry name" value="HTH-TYPE TRANSCRIPTIONAL REGULATOR PKSA"/>
    <property type="match status" value="1"/>
</dbReference>
<proteinExistence type="predicted"/>
<accession>A0ABY4ZZ01</accession>
<feature type="DNA-binding region" description="H-T-H motif" evidence="2">
    <location>
        <begin position="23"/>
        <end position="42"/>
    </location>
</feature>
<dbReference type="Gene3D" id="1.10.357.10">
    <property type="entry name" value="Tetracycline Repressor, domain 2"/>
    <property type="match status" value="1"/>
</dbReference>